<dbReference type="EMBL" id="SLWV01000001">
    <property type="protein sequence ID" value="TCO80073.1"/>
    <property type="molecule type" value="Genomic_DNA"/>
</dbReference>
<gene>
    <name evidence="1" type="ORF">EV214_101311</name>
</gene>
<keyword evidence="2" id="KW-1185">Reference proteome</keyword>
<evidence type="ECO:0000313" key="2">
    <source>
        <dbReference type="Proteomes" id="UP000294919"/>
    </source>
</evidence>
<evidence type="ECO:0000313" key="1">
    <source>
        <dbReference type="EMBL" id="TCO80073.1"/>
    </source>
</evidence>
<sequence length="309" mass="37331">MNLQNLEMKIEENVLNFLVKGKFNEDIEDAKEYFNRNFGEVMVNDKWIIDFNSWLIYDYKMKKGKTIIEKYHEFMEDQLSDEENEWIEKRIQSYLSLYELKRIEENEGLLQDIFTKKEYWINLDQIQEMKSRDLILARRIKIAKQYKLIGNTIYVPEIFRNDIEKNILIQYEEYKYKSKYGSVEEFLKSNRLLLEKYIEIIIDVTQETEDEESYNVWQSIYIIHDIKEVKQKLLNHEAVQLDYEENVNCYFRLVSDNRLLAEIVLGNNRIELECTSESDRINTKKMIQSILGDLVKHYKDEVIGIESII</sequence>
<name>A0A4R2L1D1_9FIRM</name>
<reference evidence="1 2" key="1">
    <citation type="submission" date="2019-03" db="EMBL/GenBank/DDBJ databases">
        <title>Genomic Encyclopedia of Type Strains, Phase IV (KMG-IV): sequencing the most valuable type-strain genomes for metagenomic binning, comparative biology and taxonomic classification.</title>
        <authorList>
            <person name="Goeker M."/>
        </authorList>
    </citation>
    <scope>NUCLEOTIDE SEQUENCE [LARGE SCALE GENOMIC DNA]</scope>
    <source>
        <strain evidence="1 2">DSM 102940</strain>
    </source>
</reference>
<protein>
    <submittedName>
        <fullName evidence="1">Uncharacterized protein</fullName>
    </submittedName>
</protein>
<organism evidence="1 2">
    <name type="scientific">Marinisporobacter balticus</name>
    <dbReference type="NCBI Taxonomy" id="2018667"/>
    <lineage>
        <taxon>Bacteria</taxon>
        <taxon>Bacillati</taxon>
        <taxon>Bacillota</taxon>
        <taxon>Clostridia</taxon>
        <taxon>Peptostreptococcales</taxon>
        <taxon>Thermotaleaceae</taxon>
        <taxon>Marinisporobacter</taxon>
    </lineage>
</organism>
<comment type="caution">
    <text evidence="1">The sequence shown here is derived from an EMBL/GenBank/DDBJ whole genome shotgun (WGS) entry which is preliminary data.</text>
</comment>
<dbReference type="Proteomes" id="UP000294919">
    <property type="component" value="Unassembled WGS sequence"/>
</dbReference>
<dbReference type="OrthoDB" id="1950116at2"/>
<accession>A0A4R2L1D1</accession>
<proteinExistence type="predicted"/>
<dbReference type="RefSeq" id="WP_132241969.1">
    <property type="nucleotide sequence ID" value="NZ_SLWV01000001.1"/>
</dbReference>
<dbReference type="AlphaFoldDB" id="A0A4R2L1D1"/>